<dbReference type="AlphaFoldDB" id="A0AA38CBD3"/>
<feature type="domain" description="Reverse transcriptase Ty1/copia-type" evidence="1">
    <location>
        <begin position="2"/>
        <end position="65"/>
    </location>
</feature>
<accession>A0AA38CBD3</accession>
<name>A0AA38CBD3_TAXCH</name>
<keyword evidence="3" id="KW-1185">Reference proteome</keyword>
<organism evidence="2 3">
    <name type="scientific">Taxus chinensis</name>
    <name type="common">Chinese yew</name>
    <name type="synonym">Taxus wallichiana var. chinensis</name>
    <dbReference type="NCBI Taxonomy" id="29808"/>
    <lineage>
        <taxon>Eukaryota</taxon>
        <taxon>Viridiplantae</taxon>
        <taxon>Streptophyta</taxon>
        <taxon>Embryophyta</taxon>
        <taxon>Tracheophyta</taxon>
        <taxon>Spermatophyta</taxon>
        <taxon>Pinopsida</taxon>
        <taxon>Pinidae</taxon>
        <taxon>Conifers II</taxon>
        <taxon>Cupressales</taxon>
        <taxon>Taxaceae</taxon>
        <taxon>Taxus</taxon>
    </lineage>
</organism>
<dbReference type="InterPro" id="IPR013103">
    <property type="entry name" value="RVT_2"/>
</dbReference>
<evidence type="ECO:0000313" key="3">
    <source>
        <dbReference type="Proteomes" id="UP000824469"/>
    </source>
</evidence>
<dbReference type="EMBL" id="JAHRHJ020000010">
    <property type="protein sequence ID" value="KAH9298491.1"/>
    <property type="molecule type" value="Genomic_DNA"/>
</dbReference>
<dbReference type="Pfam" id="PF07727">
    <property type="entry name" value="RVT_2"/>
    <property type="match status" value="1"/>
</dbReference>
<proteinExistence type="predicted"/>
<comment type="caution">
    <text evidence="2">The sequence shown here is derived from an EMBL/GenBank/DDBJ whole genome shotgun (WGS) entry which is preliminary data.</text>
</comment>
<feature type="non-terminal residue" evidence="2">
    <location>
        <position position="1"/>
    </location>
</feature>
<evidence type="ECO:0000313" key="2">
    <source>
        <dbReference type="EMBL" id="KAH9298491.1"/>
    </source>
</evidence>
<sequence length="123" mass="14043">KIKVLKKQLSESFVMKDLGAAKQIFGMRISWDRKEYKLTLAQEEYIKKVLERFNMQDGKPVGTPLAGHFKLSKEKCPKTEQERNQMSKVPYSSVVGSLMYAIVCTRLDITHVVGAVSRFMSDP</sequence>
<reference evidence="2 3" key="1">
    <citation type="journal article" date="2021" name="Nat. Plants">
        <title>The Taxus genome provides insights into paclitaxel biosynthesis.</title>
        <authorList>
            <person name="Xiong X."/>
            <person name="Gou J."/>
            <person name="Liao Q."/>
            <person name="Li Y."/>
            <person name="Zhou Q."/>
            <person name="Bi G."/>
            <person name="Li C."/>
            <person name="Du R."/>
            <person name="Wang X."/>
            <person name="Sun T."/>
            <person name="Guo L."/>
            <person name="Liang H."/>
            <person name="Lu P."/>
            <person name="Wu Y."/>
            <person name="Zhang Z."/>
            <person name="Ro D.K."/>
            <person name="Shang Y."/>
            <person name="Huang S."/>
            <person name="Yan J."/>
        </authorList>
    </citation>
    <scope>NUCLEOTIDE SEQUENCE [LARGE SCALE GENOMIC DNA]</scope>
    <source>
        <strain evidence="2">Ta-2019</strain>
    </source>
</reference>
<dbReference type="OMA" id="AIGHAMI"/>
<gene>
    <name evidence="2" type="ORF">KI387_030173</name>
</gene>
<evidence type="ECO:0000259" key="1">
    <source>
        <dbReference type="Pfam" id="PF07727"/>
    </source>
</evidence>
<dbReference type="Proteomes" id="UP000824469">
    <property type="component" value="Unassembled WGS sequence"/>
</dbReference>
<feature type="non-terminal residue" evidence="2">
    <location>
        <position position="123"/>
    </location>
</feature>
<protein>
    <recommendedName>
        <fullName evidence="1">Reverse transcriptase Ty1/copia-type domain-containing protein</fullName>
    </recommendedName>
</protein>